<gene>
    <name evidence="2" type="ORF">TM448B00948_0003</name>
</gene>
<evidence type="ECO:0000313" key="2">
    <source>
        <dbReference type="EMBL" id="QJH97193.1"/>
    </source>
</evidence>
<accession>A0A6M3XK22</accession>
<feature type="compositionally biased region" description="Basic and acidic residues" evidence="1">
    <location>
        <begin position="49"/>
        <end position="64"/>
    </location>
</feature>
<feature type="compositionally biased region" description="Basic and acidic residues" evidence="1">
    <location>
        <begin position="30"/>
        <end position="40"/>
    </location>
</feature>
<feature type="region of interest" description="Disordered" evidence="1">
    <location>
        <begin position="1"/>
        <end position="65"/>
    </location>
</feature>
<reference evidence="2" key="1">
    <citation type="submission" date="2020-03" db="EMBL/GenBank/DDBJ databases">
        <title>The deep terrestrial virosphere.</title>
        <authorList>
            <person name="Holmfeldt K."/>
            <person name="Nilsson E."/>
            <person name="Simone D."/>
            <person name="Lopez-Fernandez M."/>
            <person name="Wu X."/>
            <person name="de Brujin I."/>
            <person name="Lundin D."/>
            <person name="Andersson A."/>
            <person name="Bertilsson S."/>
            <person name="Dopson M."/>
        </authorList>
    </citation>
    <scope>NUCLEOTIDE SEQUENCE</scope>
    <source>
        <strain evidence="2">TM448B00948</strain>
    </source>
</reference>
<dbReference type="AlphaFoldDB" id="A0A6M3XK22"/>
<dbReference type="EMBL" id="MT144677">
    <property type="protein sequence ID" value="QJH97193.1"/>
    <property type="molecule type" value="Genomic_DNA"/>
</dbReference>
<name>A0A6M3XK22_9ZZZZ</name>
<organism evidence="2">
    <name type="scientific">viral metagenome</name>
    <dbReference type="NCBI Taxonomy" id="1070528"/>
    <lineage>
        <taxon>unclassified sequences</taxon>
        <taxon>metagenomes</taxon>
        <taxon>organismal metagenomes</taxon>
    </lineage>
</organism>
<protein>
    <submittedName>
        <fullName evidence="2">Uncharacterized protein</fullName>
    </submittedName>
</protein>
<evidence type="ECO:0000256" key="1">
    <source>
        <dbReference type="SAM" id="MobiDB-lite"/>
    </source>
</evidence>
<sequence>MEDLISVSEAEAFKSQTQTYDESIRYGADSLKDRKSRPEEGDMEISRPGPDKTITRKASEHKSPYEAGADSIADMENTAWPEWDQTPYNWFNYGGYPGYEYYPPVKDGYAGWGPISRYNEEQPYPDEAAEILLYLKGCKLSGSSIIRDCTKTYKYHFFFLAGNVVKIDVEGPAELISPVLKDPGNIPKSLEGSIVMKEGTAYLAPGLTKEQAYYANKWVLEHRYYELDKYPPDIIIKPYENAEYGSIITIRVYTKLIKNDMLFDGWCEKKVELSCGCRDVIPDIYATGDAVTMGPSESLNMWVNSLNFPDLYAVPPFAWSLSGGVWFSLSKTETNDEYEVNVLSTDAAPSGTTAIVTVTDNCGISDTYDVAVACSCIGTVPTIAPSADNMAQNGNATMTINGGGLTCGPYSWVLDQAVDSFGNGFSIDKASTSSEGEVVIISANGTACGGANVTVTDACGQSDIQRFRCTSSGTLVTLEDHDCYGSGACAGTKTCFKWDGDLYNYADYRLVTGGSYSKDCILAPGADKNGCYPTGCDTETDLRVSKYGFSEPAQTCWAPNDQLECWLFSNPSTGTGVCFDLFREQRWECP</sequence>
<proteinExistence type="predicted"/>